<keyword evidence="2" id="KW-1185">Reference proteome</keyword>
<protein>
    <submittedName>
        <fullName evidence="1">Uncharacterized protein</fullName>
    </submittedName>
</protein>
<comment type="caution">
    <text evidence="1">The sequence shown here is derived from an EMBL/GenBank/DDBJ whole genome shotgun (WGS) entry which is preliminary data.</text>
</comment>
<name>A0AC61R9X4_9FIRM</name>
<organism evidence="1 2">
    <name type="scientific">Dubosiella muris</name>
    <dbReference type="NCBI Taxonomy" id="3038133"/>
    <lineage>
        <taxon>Bacteria</taxon>
        <taxon>Bacillati</taxon>
        <taxon>Bacillota</taxon>
        <taxon>Erysipelotrichia</taxon>
        <taxon>Erysipelotrichales</taxon>
        <taxon>Erysipelotrichaceae</taxon>
        <taxon>Dubosiella</taxon>
    </lineage>
</organism>
<gene>
    <name evidence="1" type="ORF">E5336_02820</name>
</gene>
<reference evidence="1" key="1">
    <citation type="submission" date="2019-04" db="EMBL/GenBank/DDBJ databases">
        <title>Microbes associate with the intestines of laboratory mice.</title>
        <authorList>
            <person name="Navarre W."/>
            <person name="Wong E."/>
            <person name="Huang K."/>
            <person name="Tropini C."/>
            <person name="Ng K."/>
            <person name="Yu B."/>
        </authorList>
    </citation>
    <scope>NUCLEOTIDE SEQUENCE</scope>
    <source>
        <strain evidence="1">NM09_H32</strain>
    </source>
</reference>
<evidence type="ECO:0000313" key="1">
    <source>
        <dbReference type="EMBL" id="TGY66740.1"/>
    </source>
</evidence>
<sequence>MNAICKYTRAFVLAGLLAFAMPLSACSSGKQADREKTEEKAVKYTVKENDTYWAPEDPTQYIAKTYDDVTATLGAADQKQAEAVAKAFLADFFTLSNKDNDGDIGGLDYIPSASVEAFSEYAKYYYYNNYAQILTNEGKAALPQVVNVKLTDMAPAKVSYLDKEYDGYTMNAAMEYADSSEASNFKTNAKCTMIKMKDVHYVPGSDVTSTKEAGEPKDVYRMIAVE</sequence>
<evidence type="ECO:0000313" key="2">
    <source>
        <dbReference type="Proteomes" id="UP000308836"/>
    </source>
</evidence>
<dbReference type="Proteomes" id="UP000308836">
    <property type="component" value="Unassembled WGS sequence"/>
</dbReference>
<accession>A0AC61R9X4</accession>
<dbReference type="EMBL" id="SRYG01000004">
    <property type="protein sequence ID" value="TGY66740.1"/>
    <property type="molecule type" value="Genomic_DNA"/>
</dbReference>
<proteinExistence type="predicted"/>